<dbReference type="PANTHER" id="PTHR34406">
    <property type="entry name" value="PROTEIN YCEI"/>
    <property type="match status" value="1"/>
</dbReference>
<gene>
    <name evidence="3" type="ORF">MAMC_01394</name>
</gene>
<sequence length="242" mass="25870">MPGGGGSGSNRLRKGSFQSAREGACSRKKAAVRVHSLRPLFLLFLSLGLGFPGLLQATSYQVDSSKSRVEVLVLRAGLLGFLGHDHEIVSRKLSGTVRYTPPSVSSLEADITIPALSLTVVDPQVPLKERREVQSIMQGERVLDVARYPEIHFTSTGAVPGRTAGQALVSGSLSLHGAVKKIRFPVRFSATGGELRATGTAQVRQTDFGIEPIRIAGGTVRVKDLVEIHFSLVAHQGPEDGR</sequence>
<protein>
    <recommendedName>
        <fullName evidence="2">Lipid/polyisoprenoid-binding YceI-like domain-containing protein</fullName>
    </recommendedName>
</protein>
<name>A0A5E6MF63_9BACT</name>
<evidence type="ECO:0000256" key="1">
    <source>
        <dbReference type="SAM" id="MobiDB-lite"/>
    </source>
</evidence>
<organism evidence="3 4">
    <name type="scientific">Methylacidimicrobium cyclopophantes</name>
    <dbReference type="NCBI Taxonomy" id="1041766"/>
    <lineage>
        <taxon>Bacteria</taxon>
        <taxon>Pseudomonadati</taxon>
        <taxon>Verrucomicrobiota</taxon>
        <taxon>Methylacidimicrobium</taxon>
    </lineage>
</organism>
<dbReference type="PANTHER" id="PTHR34406:SF1">
    <property type="entry name" value="PROTEIN YCEI"/>
    <property type="match status" value="1"/>
</dbReference>
<accession>A0A5E6MF63</accession>
<dbReference type="Gene3D" id="2.40.128.110">
    <property type="entry name" value="Lipid/polyisoprenoid-binding, YceI-like"/>
    <property type="match status" value="1"/>
</dbReference>
<feature type="region of interest" description="Disordered" evidence="1">
    <location>
        <begin position="1"/>
        <end position="20"/>
    </location>
</feature>
<evidence type="ECO:0000313" key="4">
    <source>
        <dbReference type="Proteomes" id="UP000381693"/>
    </source>
</evidence>
<dbReference type="OrthoDB" id="273832at2"/>
<dbReference type="InterPro" id="IPR036761">
    <property type="entry name" value="TTHA0802/YceI-like_sf"/>
</dbReference>
<feature type="domain" description="Lipid/polyisoprenoid-binding YceI-like" evidence="2">
    <location>
        <begin position="59"/>
        <end position="235"/>
    </location>
</feature>
<dbReference type="SUPFAM" id="SSF101874">
    <property type="entry name" value="YceI-like"/>
    <property type="match status" value="1"/>
</dbReference>
<evidence type="ECO:0000313" key="3">
    <source>
        <dbReference type="EMBL" id="VVM07006.1"/>
    </source>
</evidence>
<proteinExistence type="predicted"/>
<dbReference type="AlphaFoldDB" id="A0A5E6MF63"/>
<dbReference type="Pfam" id="PF04264">
    <property type="entry name" value="YceI"/>
    <property type="match status" value="1"/>
</dbReference>
<comment type="caution">
    <text evidence="3">The sequence shown here is derived from an EMBL/GenBank/DDBJ whole genome shotgun (WGS) entry which is preliminary data.</text>
</comment>
<dbReference type="EMBL" id="CABFUZ020000141">
    <property type="protein sequence ID" value="VVM07006.1"/>
    <property type="molecule type" value="Genomic_DNA"/>
</dbReference>
<keyword evidence="4" id="KW-1185">Reference proteome</keyword>
<dbReference type="InterPro" id="IPR007372">
    <property type="entry name" value="Lipid/polyisoprenoid-bd_YceI"/>
</dbReference>
<dbReference type="SMART" id="SM00867">
    <property type="entry name" value="YceI"/>
    <property type="match status" value="1"/>
</dbReference>
<dbReference type="Proteomes" id="UP000381693">
    <property type="component" value="Unassembled WGS sequence"/>
</dbReference>
<evidence type="ECO:0000259" key="2">
    <source>
        <dbReference type="SMART" id="SM00867"/>
    </source>
</evidence>
<reference evidence="3" key="1">
    <citation type="submission" date="2019-09" db="EMBL/GenBank/DDBJ databases">
        <authorList>
            <person name="Cremers G."/>
        </authorList>
    </citation>
    <scope>NUCLEOTIDE SEQUENCE [LARGE SCALE GENOMIC DNA]</scope>
    <source>
        <strain evidence="3">3B</strain>
    </source>
</reference>